<feature type="region of interest" description="Disordered" evidence="1">
    <location>
        <begin position="98"/>
        <end position="121"/>
    </location>
</feature>
<protein>
    <recommendedName>
        <fullName evidence="4">BED-type domain-containing protein</fullName>
    </recommendedName>
</protein>
<dbReference type="AlphaFoldDB" id="A0AAV7R9V4"/>
<reference evidence="2" key="1">
    <citation type="journal article" date="2022" name="bioRxiv">
        <title>Sequencing and chromosome-scale assembly of the giantPleurodeles waltlgenome.</title>
        <authorList>
            <person name="Brown T."/>
            <person name="Elewa A."/>
            <person name="Iarovenko S."/>
            <person name="Subramanian E."/>
            <person name="Araus A.J."/>
            <person name="Petzold A."/>
            <person name="Susuki M."/>
            <person name="Suzuki K.-i.T."/>
            <person name="Hayashi T."/>
            <person name="Toyoda A."/>
            <person name="Oliveira C."/>
            <person name="Osipova E."/>
            <person name="Leigh N.D."/>
            <person name="Simon A."/>
            <person name="Yun M.H."/>
        </authorList>
    </citation>
    <scope>NUCLEOTIDE SEQUENCE</scope>
    <source>
        <strain evidence="2">20211129_DDA</strain>
        <tissue evidence="2">Liver</tissue>
    </source>
</reference>
<sequence length="169" mass="18657">MATAGRNADVLPHSQDAQDIDNVGNEDSAEEGPSTRKASVAWDFFTIISEEFKTLAKLVKCFLRDEMLSGCSNKKYLCGTTSMLYHLKTYHGNQLKRARKQRQAGTTATGSGTTLTPGETVPLEEDTQIEDIAAEFSRMAMYCMDWKNVVFAGEQSVKVLCDAAKQNKC</sequence>
<accession>A0AAV7R9V4</accession>
<evidence type="ECO:0000313" key="3">
    <source>
        <dbReference type="Proteomes" id="UP001066276"/>
    </source>
</evidence>
<name>A0AAV7R9V4_PLEWA</name>
<evidence type="ECO:0000313" key="2">
    <source>
        <dbReference type="EMBL" id="KAJ1149571.1"/>
    </source>
</evidence>
<dbReference type="Proteomes" id="UP001066276">
    <property type="component" value="Chromosome 5"/>
</dbReference>
<gene>
    <name evidence="2" type="ORF">NDU88_002378</name>
</gene>
<comment type="caution">
    <text evidence="2">The sequence shown here is derived from an EMBL/GenBank/DDBJ whole genome shotgun (WGS) entry which is preliminary data.</text>
</comment>
<evidence type="ECO:0008006" key="4">
    <source>
        <dbReference type="Google" id="ProtNLM"/>
    </source>
</evidence>
<proteinExistence type="predicted"/>
<evidence type="ECO:0000256" key="1">
    <source>
        <dbReference type="SAM" id="MobiDB-lite"/>
    </source>
</evidence>
<keyword evidence="3" id="KW-1185">Reference proteome</keyword>
<dbReference type="EMBL" id="JANPWB010000009">
    <property type="protein sequence ID" value="KAJ1149571.1"/>
    <property type="molecule type" value="Genomic_DNA"/>
</dbReference>
<feature type="region of interest" description="Disordered" evidence="1">
    <location>
        <begin position="1"/>
        <end position="34"/>
    </location>
</feature>
<organism evidence="2 3">
    <name type="scientific">Pleurodeles waltl</name>
    <name type="common">Iberian ribbed newt</name>
    <dbReference type="NCBI Taxonomy" id="8319"/>
    <lineage>
        <taxon>Eukaryota</taxon>
        <taxon>Metazoa</taxon>
        <taxon>Chordata</taxon>
        <taxon>Craniata</taxon>
        <taxon>Vertebrata</taxon>
        <taxon>Euteleostomi</taxon>
        <taxon>Amphibia</taxon>
        <taxon>Batrachia</taxon>
        <taxon>Caudata</taxon>
        <taxon>Salamandroidea</taxon>
        <taxon>Salamandridae</taxon>
        <taxon>Pleurodelinae</taxon>
        <taxon>Pleurodeles</taxon>
    </lineage>
</organism>
<feature type="compositionally biased region" description="Low complexity" evidence="1">
    <location>
        <begin position="105"/>
        <end position="118"/>
    </location>
</feature>